<dbReference type="Gene3D" id="3.40.50.2000">
    <property type="entry name" value="Glycogen Phosphorylase B"/>
    <property type="match status" value="2"/>
</dbReference>
<dbReference type="CAZy" id="GT4">
    <property type="family name" value="Glycosyltransferase Family 4"/>
</dbReference>
<name>C6XK29_HIRBI</name>
<dbReference type="Pfam" id="PF13692">
    <property type="entry name" value="Glyco_trans_1_4"/>
    <property type="match status" value="1"/>
</dbReference>
<reference evidence="2" key="1">
    <citation type="journal article" date="2011" name="J. Bacteriol.">
        <title>Genome sequences of eight morphologically diverse alphaproteobacteria.</title>
        <authorList>
            <consortium name="US DOE Joint Genome Institute"/>
            <person name="Brown P.J."/>
            <person name="Kysela D.T."/>
            <person name="Buechlein A."/>
            <person name="Hemmerich C."/>
            <person name="Brun Y.V."/>
        </authorList>
    </citation>
    <scope>NUCLEOTIDE SEQUENCE [LARGE SCALE GENOMIC DNA]</scope>
    <source>
        <strain evidence="2">ATCC 49814 / DSM 5838 / IFAM 1418</strain>
    </source>
</reference>
<keyword evidence="1" id="KW-0808">Transferase</keyword>
<protein>
    <submittedName>
        <fullName evidence="1">Glycosyl transferase group 1</fullName>
    </submittedName>
</protein>
<dbReference type="Proteomes" id="UP000002745">
    <property type="component" value="Chromosome"/>
</dbReference>
<dbReference type="EMBL" id="CP001678">
    <property type="protein sequence ID" value="ACT59474.1"/>
    <property type="molecule type" value="Genomic_DNA"/>
</dbReference>
<evidence type="ECO:0000313" key="1">
    <source>
        <dbReference type="EMBL" id="ACT59474.1"/>
    </source>
</evidence>
<proteinExistence type="predicted"/>
<dbReference type="HOGENOM" id="CLU_672280_0_0_5"/>
<gene>
    <name evidence="1" type="ordered locus">Hbal_1788</name>
</gene>
<dbReference type="AlphaFoldDB" id="C6XK29"/>
<dbReference type="KEGG" id="hba:Hbal_1788"/>
<dbReference type="PANTHER" id="PTHR12526">
    <property type="entry name" value="GLYCOSYLTRANSFERASE"/>
    <property type="match status" value="1"/>
</dbReference>
<evidence type="ECO:0000313" key="2">
    <source>
        <dbReference type="Proteomes" id="UP000002745"/>
    </source>
</evidence>
<keyword evidence="2" id="KW-1185">Reference proteome</keyword>
<dbReference type="GO" id="GO:0016740">
    <property type="term" value="F:transferase activity"/>
    <property type="evidence" value="ECO:0007669"/>
    <property type="project" value="UniProtKB-KW"/>
</dbReference>
<dbReference type="RefSeq" id="WP_015827624.1">
    <property type="nucleotide sequence ID" value="NC_012982.1"/>
</dbReference>
<dbReference type="OrthoDB" id="9790710at2"/>
<dbReference type="eggNOG" id="COG0438">
    <property type="taxonomic scope" value="Bacteria"/>
</dbReference>
<sequence length="409" mass="46482">MDEKAIVLHSGMQHALHVALGYKLSNQLEYFATGPLYTYNDHLAKILGFSSVLSRMYSNRSTGALASTEIRSVSRFELLERIVKVLSNDPSLQRNIVHWRDRAIARHFAKNVPDTCTKIYSFPNVALEFFENAGKMGVRKILDLPIAHYEMANTLAKEEAERFPGFASTFTYKAPPAKFCERFAKEISLADRLVCGSEFVKSSFIDRGVCSKKMTVVKYGSSFEPLSNEEIDVRRKKLEQSNLLNILYVGQFSQRKGLSYLCETVKKVKENIPARFSMIGSFYGDRKWYEEYSDVIDQLIVRGSRHRVREEMLKADVLFFPTLFEGSALVVHEAVSMGLPVITTVNAGATFVGENSLGEILQIRDVESYSRSLVGLFEDHQKRAFYTNNCLQYITHAGWDDFYNVVPSL</sequence>
<dbReference type="CDD" id="cd03801">
    <property type="entry name" value="GT4_PimA-like"/>
    <property type="match status" value="1"/>
</dbReference>
<dbReference type="SUPFAM" id="SSF53756">
    <property type="entry name" value="UDP-Glycosyltransferase/glycogen phosphorylase"/>
    <property type="match status" value="1"/>
</dbReference>
<dbReference type="STRING" id="582402.Hbal_1788"/>
<organism evidence="1 2">
    <name type="scientific">Hirschia baltica (strain ATCC 49814 / DSM 5838 / IFAM 1418)</name>
    <dbReference type="NCBI Taxonomy" id="582402"/>
    <lineage>
        <taxon>Bacteria</taxon>
        <taxon>Pseudomonadati</taxon>
        <taxon>Pseudomonadota</taxon>
        <taxon>Alphaproteobacteria</taxon>
        <taxon>Hyphomonadales</taxon>
        <taxon>Hyphomonadaceae</taxon>
        <taxon>Hirschia</taxon>
    </lineage>
</organism>
<accession>C6XK29</accession>